<dbReference type="InterPro" id="IPR039425">
    <property type="entry name" value="RNA_pol_sigma-70-like"/>
</dbReference>
<dbReference type="PROSITE" id="PS00622">
    <property type="entry name" value="HTH_LUXR_1"/>
    <property type="match status" value="1"/>
</dbReference>
<keyword evidence="8" id="KW-1185">Reference proteome</keyword>
<dbReference type="InterPro" id="IPR013324">
    <property type="entry name" value="RNA_pol_sigma_r3/r4-like"/>
</dbReference>
<dbReference type="InterPro" id="IPR007627">
    <property type="entry name" value="RNA_pol_sigma70_r2"/>
</dbReference>
<dbReference type="SMART" id="SM00421">
    <property type="entry name" value="HTH_LUXR"/>
    <property type="match status" value="1"/>
</dbReference>
<evidence type="ECO:0000256" key="1">
    <source>
        <dbReference type="ARBA" id="ARBA00010641"/>
    </source>
</evidence>
<gene>
    <name evidence="7" type="ORF">NUH29_11625</name>
</gene>
<reference evidence="7 8" key="1">
    <citation type="submission" date="2022-08" db="EMBL/GenBank/DDBJ databases">
        <authorList>
            <person name="Li F."/>
        </authorList>
    </citation>
    <scope>NUCLEOTIDE SEQUENCE [LARGE SCALE GENOMIC DNA]</scope>
    <source>
        <strain evidence="7 8">10F1B-8-1</strain>
    </source>
</reference>
<organism evidence="7 8">
    <name type="scientific">Protaetiibacter mangrovi</name>
    <dbReference type="NCBI Taxonomy" id="2970926"/>
    <lineage>
        <taxon>Bacteria</taxon>
        <taxon>Bacillati</taxon>
        <taxon>Actinomycetota</taxon>
        <taxon>Actinomycetes</taxon>
        <taxon>Micrococcales</taxon>
        <taxon>Microbacteriaceae</taxon>
        <taxon>Protaetiibacter</taxon>
    </lineage>
</organism>
<dbReference type="PANTHER" id="PTHR43133">
    <property type="entry name" value="RNA POLYMERASE ECF-TYPE SIGMA FACTO"/>
    <property type="match status" value="1"/>
</dbReference>
<accession>A0ABT1ZHN0</accession>
<dbReference type="Proteomes" id="UP001205337">
    <property type="component" value="Unassembled WGS sequence"/>
</dbReference>
<name>A0ABT1ZHN0_9MICO</name>
<evidence type="ECO:0000256" key="4">
    <source>
        <dbReference type="ARBA" id="ARBA00023125"/>
    </source>
</evidence>
<dbReference type="InterPro" id="IPR036388">
    <property type="entry name" value="WH-like_DNA-bd_sf"/>
</dbReference>
<proteinExistence type="inferred from homology"/>
<evidence type="ECO:0000256" key="3">
    <source>
        <dbReference type="ARBA" id="ARBA00023082"/>
    </source>
</evidence>
<evidence type="ECO:0000313" key="8">
    <source>
        <dbReference type="Proteomes" id="UP001205337"/>
    </source>
</evidence>
<sequence length="159" mass="17393">MTRVSPELDAFLRTEWRATVAAVTRTTRDPGLAEDAVQDALARYLAAPPASVDNLAGWITVVARNLARDRQRSLASERRALGRWLETHRDDPGAGGSGELLDIRTALAALPERQREVCALRFLAGCSVEQVARELGVTTGTVKTQLHRARRRLALELAA</sequence>
<evidence type="ECO:0000259" key="6">
    <source>
        <dbReference type="PROSITE" id="PS00622"/>
    </source>
</evidence>
<comment type="similarity">
    <text evidence="1">Belongs to the sigma-70 factor family. ECF subfamily.</text>
</comment>
<feature type="domain" description="HTH luxR-type" evidence="6">
    <location>
        <begin position="125"/>
        <end position="152"/>
    </location>
</feature>
<keyword evidence="3" id="KW-0731">Sigma factor</keyword>
<protein>
    <submittedName>
        <fullName evidence="7">Sigma-70 family RNA polymerase sigma factor</fullName>
    </submittedName>
</protein>
<keyword evidence="4" id="KW-0238">DNA-binding</keyword>
<dbReference type="PANTHER" id="PTHR43133:SF8">
    <property type="entry name" value="RNA POLYMERASE SIGMA FACTOR HI_1459-RELATED"/>
    <property type="match status" value="1"/>
</dbReference>
<dbReference type="Pfam" id="PF08281">
    <property type="entry name" value="Sigma70_r4_2"/>
    <property type="match status" value="1"/>
</dbReference>
<dbReference type="CDD" id="cd06171">
    <property type="entry name" value="Sigma70_r4"/>
    <property type="match status" value="1"/>
</dbReference>
<dbReference type="SUPFAM" id="SSF88659">
    <property type="entry name" value="Sigma3 and sigma4 domains of RNA polymerase sigma factors"/>
    <property type="match status" value="1"/>
</dbReference>
<dbReference type="InterPro" id="IPR014284">
    <property type="entry name" value="RNA_pol_sigma-70_dom"/>
</dbReference>
<dbReference type="Pfam" id="PF04542">
    <property type="entry name" value="Sigma70_r2"/>
    <property type="match status" value="1"/>
</dbReference>
<comment type="caution">
    <text evidence="7">The sequence shown here is derived from an EMBL/GenBank/DDBJ whole genome shotgun (WGS) entry which is preliminary data.</text>
</comment>
<dbReference type="InterPro" id="IPR013325">
    <property type="entry name" value="RNA_pol_sigma_r2"/>
</dbReference>
<dbReference type="NCBIfam" id="TIGR02937">
    <property type="entry name" value="sigma70-ECF"/>
    <property type="match status" value="1"/>
</dbReference>
<dbReference type="EMBL" id="JANTHX010000008">
    <property type="protein sequence ID" value="MCS0500195.1"/>
    <property type="molecule type" value="Genomic_DNA"/>
</dbReference>
<keyword evidence="2" id="KW-0805">Transcription regulation</keyword>
<dbReference type="Gene3D" id="1.10.10.10">
    <property type="entry name" value="Winged helix-like DNA-binding domain superfamily/Winged helix DNA-binding domain"/>
    <property type="match status" value="1"/>
</dbReference>
<evidence type="ECO:0000313" key="7">
    <source>
        <dbReference type="EMBL" id="MCS0500195.1"/>
    </source>
</evidence>
<dbReference type="Gene3D" id="1.10.1740.10">
    <property type="match status" value="1"/>
</dbReference>
<evidence type="ECO:0000256" key="2">
    <source>
        <dbReference type="ARBA" id="ARBA00023015"/>
    </source>
</evidence>
<dbReference type="RefSeq" id="WP_258799333.1">
    <property type="nucleotide sequence ID" value="NZ_JANTHX010000008.1"/>
</dbReference>
<evidence type="ECO:0000256" key="5">
    <source>
        <dbReference type="ARBA" id="ARBA00023163"/>
    </source>
</evidence>
<dbReference type="InterPro" id="IPR013249">
    <property type="entry name" value="RNA_pol_sigma70_r4_t2"/>
</dbReference>
<dbReference type="SUPFAM" id="SSF88946">
    <property type="entry name" value="Sigma2 domain of RNA polymerase sigma factors"/>
    <property type="match status" value="1"/>
</dbReference>
<keyword evidence="5" id="KW-0804">Transcription</keyword>
<dbReference type="InterPro" id="IPR000792">
    <property type="entry name" value="Tscrpt_reg_LuxR_C"/>
</dbReference>